<reference evidence="1 2" key="1">
    <citation type="submission" date="2019-09" db="EMBL/GenBank/DDBJ databases">
        <title>In-depth cultivation of the pig gut microbiome towards novel bacterial diversity and tailored functional studies.</title>
        <authorList>
            <person name="Wylensek D."/>
            <person name="Hitch T.C.A."/>
            <person name="Clavel T."/>
        </authorList>
    </citation>
    <scope>NUCLEOTIDE SEQUENCE [LARGE SCALE GENOMIC DNA]</scope>
    <source>
        <strain evidence="1 2">PG-178-WT-4</strain>
    </source>
</reference>
<evidence type="ECO:0000313" key="1">
    <source>
        <dbReference type="EMBL" id="MSS29164.1"/>
    </source>
</evidence>
<sequence length="132" mass="14828">MRGRLLTVPILFCALTVNGTAVTAFERVRILPPGAEEIPLSGTIIFELDEDIPSTMTTIREAENLVRAELKREGILHYRHTVKVQTAADGRIITLYVWPILDRAQADGDPEGCSRIFYIRNGVVERMVKRPP</sequence>
<comment type="caution">
    <text evidence="1">The sequence shown here is derived from an EMBL/GenBank/DDBJ whole genome shotgun (WGS) entry which is preliminary data.</text>
</comment>
<evidence type="ECO:0000313" key="2">
    <source>
        <dbReference type="Proteomes" id="UP000477488"/>
    </source>
</evidence>
<gene>
    <name evidence="1" type="ORF">FYJ44_14320</name>
</gene>
<dbReference type="Proteomes" id="UP000477488">
    <property type="component" value="Unassembled WGS sequence"/>
</dbReference>
<dbReference type="EMBL" id="VUMH01000027">
    <property type="protein sequence ID" value="MSS29164.1"/>
    <property type="molecule type" value="Genomic_DNA"/>
</dbReference>
<accession>A0A6L5XPF1</accession>
<organism evidence="1 2">
    <name type="scientific">Desulfovibrio porci</name>
    <dbReference type="NCBI Taxonomy" id="2605782"/>
    <lineage>
        <taxon>Bacteria</taxon>
        <taxon>Pseudomonadati</taxon>
        <taxon>Thermodesulfobacteriota</taxon>
        <taxon>Desulfovibrionia</taxon>
        <taxon>Desulfovibrionales</taxon>
        <taxon>Desulfovibrionaceae</taxon>
        <taxon>Desulfovibrio</taxon>
    </lineage>
</organism>
<proteinExistence type="predicted"/>
<name>A0A6L5XPF1_9BACT</name>
<protein>
    <submittedName>
        <fullName evidence="1">Uncharacterized protein</fullName>
    </submittedName>
</protein>
<keyword evidence="2" id="KW-1185">Reference proteome</keyword>
<dbReference type="RefSeq" id="WP_154513286.1">
    <property type="nucleotide sequence ID" value="NZ_JAXELC010000043.1"/>
</dbReference>
<dbReference type="AlphaFoldDB" id="A0A6L5XPF1"/>